<reference evidence="1 2" key="1">
    <citation type="journal article" date="2015" name="Nature">
        <title>rRNA introns, odd ribosomes, and small enigmatic genomes across a large radiation of phyla.</title>
        <authorList>
            <person name="Brown C.T."/>
            <person name="Hug L.A."/>
            <person name="Thomas B.C."/>
            <person name="Sharon I."/>
            <person name="Castelle C.J."/>
            <person name="Singh A."/>
            <person name="Wilkins M.J."/>
            <person name="Williams K.H."/>
            <person name="Banfield J.F."/>
        </authorList>
    </citation>
    <scope>NUCLEOTIDE SEQUENCE [LARGE SCALE GENOMIC DNA]</scope>
</reference>
<dbReference type="Proteomes" id="UP000034498">
    <property type="component" value="Unassembled WGS sequence"/>
</dbReference>
<name>A0A0G0KET0_9BACT</name>
<evidence type="ECO:0000313" key="2">
    <source>
        <dbReference type="Proteomes" id="UP000034498"/>
    </source>
</evidence>
<proteinExistence type="predicted"/>
<evidence type="ECO:0000313" key="1">
    <source>
        <dbReference type="EMBL" id="KKQ74025.1"/>
    </source>
</evidence>
<accession>A0A0G0KET0</accession>
<dbReference type="EMBL" id="LBUX01000016">
    <property type="protein sequence ID" value="KKQ74025.1"/>
    <property type="molecule type" value="Genomic_DNA"/>
</dbReference>
<comment type="caution">
    <text evidence="1">The sequence shown here is derived from an EMBL/GenBank/DDBJ whole genome shotgun (WGS) entry which is preliminary data.</text>
</comment>
<protein>
    <submittedName>
        <fullName evidence="1">Uncharacterized protein</fullName>
    </submittedName>
</protein>
<sequence>MKYEGPIDQGDIFSYWCHKPLCQHDTFEYWLCAEITKMTFVDQPTQDEDFFVQAKIEVHLRLKSIFSDEIFEKCFNAQIGYSKEKKTYFFIYWPPHKRKMQVMLMNSIFSNESFGQTISMANHRLKHEAELIVRHMIKSLSLTKQPV</sequence>
<dbReference type="AlphaFoldDB" id="A0A0G0KET0"/>
<gene>
    <name evidence="1" type="ORF">US94_C0016G0002</name>
</gene>
<organism evidence="1 2">
    <name type="scientific">Berkelbacteria bacterium GW2011_GWB1_38_5</name>
    <dbReference type="NCBI Taxonomy" id="1618336"/>
    <lineage>
        <taxon>Bacteria</taxon>
        <taxon>Candidatus Berkelbacteria</taxon>
    </lineage>
</organism>